<dbReference type="GO" id="GO:0032298">
    <property type="term" value="P:positive regulation of DNA-templated DNA replication initiation"/>
    <property type="evidence" value="ECO:0007669"/>
    <property type="project" value="TreeGrafter"/>
</dbReference>
<proteinExistence type="predicted"/>
<dbReference type="Pfam" id="PF04364">
    <property type="entry name" value="DNA_pol3_chi"/>
    <property type="match status" value="1"/>
</dbReference>
<dbReference type="GO" id="GO:0003677">
    <property type="term" value="F:DNA binding"/>
    <property type="evidence" value="ECO:0007669"/>
    <property type="project" value="InterPro"/>
</dbReference>
<dbReference type="GO" id="GO:0003887">
    <property type="term" value="F:DNA-directed DNA polymerase activity"/>
    <property type="evidence" value="ECO:0007669"/>
    <property type="project" value="InterPro"/>
</dbReference>
<dbReference type="SUPFAM" id="SSF102400">
    <property type="entry name" value="DNA polymerase III chi subunit"/>
    <property type="match status" value="1"/>
</dbReference>
<dbReference type="Proteomes" id="UP000242317">
    <property type="component" value="Unassembled WGS sequence"/>
</dbReference>
<dbReference type="InterPro" id="IPR007459">
    <property type="entry name" value="DNA_pol3_chi"/>
</dbReference>
<protein>
    <submittedName>
        <fullName evidence="1">DNA polymerase III, chi subunit</fullName>
    </submittedName>
</protein>
<evidence type="ECO:0000313" key="1">
    <source>
        <dbReference type="EMBL" id="SDB92251.1"/>
    </source>
</evidence>
<dbReference type="EMBL" id="FMYK01000002">
    <property type="protein sequence ID" value="SDB92251.1"/>
    <property type="molecule type" value="Genomic_DNA"/>
</dbReference>
<reference evidence="2" key="1">
    <citation type="submission" date="2016-09" db="EMBL/GenBank/DDBJ databases">
        <authorList>
            <person name="Varghese N."/>
            <person name="Submissions S."/>
        </authorList>
    </citation>
    <scope>NUCLEOTIDE SEQUENCE [LARGE SCALE GENOMIC DNA]</scope>
    <source>
        <strain evidence="2">ANC 3699</strain>
    </source>
</reference>
<keyword evidence="2" id="KW-1185">Reference proteome</keyword>
<organism evidence="1 2">
    <name type="scientific">Acinetobacter marinus</name>
    <dbReference type="NCBI Taxonomy" id="281375"/>
    <lineage>
        <taxon>Bacteria</taxon>
        <taxon>Pseudomonadati</taxon>
        <taxon>Pseudomonadota</taxon>
        <taxon>Gammaproteobacteria</taxon>
        <taxon>Moraxellales</taxon>
        <taxon>Moraxellaceae</taxon>
        <taxon>Acinetobacter</taxon>
    </lineage>
</organism>
<gene>
    <name evidence="1" type="ORF">SAMN05421749_102119</name>
</gene>
<dbReference type="OrthoDB" id="5297568at2"/>
<dbReference type="GO" id="GO:0006260">
    <property type="term" value="P:DNA replication"/>
    <property type="evidence" value="ECO:0007669"/>
    <property type="project" value="InterPro"/>
</dbReference>
<dbReference type="InterPro" id="IPR036768">
    <property type="entry name" value="PolIII_chi_sf"/>
</dbReference>
<dbReference type="RefSeq" id="WP_092616396.1">
    <property type="nucleotide sequence ID" value="NZ_FMYK01000002.1"/>
</dbReference>
<dbReference type="PANTHER" id="PTHR38767">
    <property type="entry name" value="DNA POLYMERASE III SUBUNIT CHI"/>
    <property type="match status" value="1"/>
</dbReference>
<sequence length="148" mass="16848">MKISFYLVEKSSQTQTEVVCRLCQQIYTKHPIWIYCRDVAQAQQLDDQLWTFAPSSFVPHLLIDNAKSTSDVAHQRSNTPILISCDPPPRHSEVCINLTGQALDLTEIKHGTLHLIEIVGHNEDEKILSRQVFKAYRASDVEPAVHKI</sequence>
<name>A0A1G6HDG0_9GAMM</name>
<evidence type="ECO:0000313" key="2">
    <source>
        <dbReference type="Proteomes" id="UP000242317"/>
    </source>
</evidence>
<dbReference type="PANTHER" id="PTHR38767:SF1">
    <property type="entry name" value="DNA POLYMERASE III SUBUNIT CHI"/>
    <property type="match status" value="1"/>
</dbReference>
<accession>A0A1G6HDG0</accession>
<dbReference type="AlphaFoldDB" id="A0A1G6HDG0"/>
<dbReference type="Gene3D" id="3.40.50.10110">
    <property type="entry name" value="DNA polymerase III subunit chi"/>
    <property type="match status" value="1"/>
</dbReference>